<dbReference type="GO" id="GO:0004523">
    <property type="term" value="F:RNA-DNA hybrid ribonuclease activity"/>
    <property type="evidence" value="ECO:0007669"/>
    <property type="project" value="InterPro"/>
</dbReference>
<dbReference type="EMBL" id="PYDT01000009">
    <property type="protein sequence ID" value="THU51514.1"/>
    <property type="molecule type" value="Genomic_DNA"/>
</dbReference>
<dbReference type="PANTHER" id="PTHR47723">
    <property type="entry name" value="OS05G0353850 PROTEIN"/>
    <property type="match status" value="1"/>
</dbReference>
<gene>
    <name evidence="2" type="ORF">C4D60_Mb06t31840</name>
</gene>
<evidence type="ECO:0000313" key="2">
    <source>
        <dbReference type="EMBL" id="THU51514.1"/>
    </source>
</evidence>
<dbReference type="InterPro" id="IPR002156">
    <property type="entry name" value="RNaseH_domain"/>
</dbReference>
<dbReference type="InterPro" id="IPR036397">
    <property type="entry name" value="RNaseH_sf"/>
</dbReference>
<dbReference type="CDD" id="cd06222">
    <property type="entry name" value="RNase_H_like"/>
    <property type="match status" value="1"/>
</dbReference>
<dbReference type="PROSITE" id="PS51257">
    <property type="entry name" value="PROKAR_LIPOPROTEIN"/>
    <property type="match status" value="1"/>
</dbReference>
<dbReference type="AlphaFoldDB" id="A0A4S8ITG1"/>
<evidence type="ECO:0000259" key="1">
    <source>
        <dbReference type="Pfam" id="PF13456"/>
    </source>
</evidence>
<comment type="caution">
    <text evidence="2">The sequence shown here is derived from an EMBL/GenBank/DDBJ whole genome shotgun (WGS) entry which is preliminary data.</text>
</comment>
<accession>A0A4S8ITG1</accession>
<feature type="domain" description="RNase H type-1" evidence="1">
    <location>
        <begin position="31"/>
        <end position="97"/>
    </location>
</feature>
<evidence type="ECO:0000313" key="3">
    <source>
        <dbReference type="Proteomes" id="UP000317650"/>
    </source>
</evidence>
<dbReference type="GO" id="GO:0003676">
    <property type="term" value="F:nucleic acid binding"/>
    <property type="evidence" value="ECO:0007669"/>
    <property type="project" value="InterPro"/>
</dbReference>
<dbReference type="InterPro" id="IPR012337">
    <property type="entry name" value="RNaseH-like_sf"/>
</dbReference>
<dbReference type="Pfam" id="PF13456">
    <property type="entry name" value="RVT_3"/>
    <property type="match status" value="1"/>
</dbReference>
<name>A0A4S8ITG1_MUSBA</name>
<reference evidence="2 3" key="1">
    <citation type="journal article" date="2019" name="Nat. Plants">
        <title>Genome sequencing of Musa balbisiana reveals subgenome evolution and function divergence in polyploid bananas.</title>
        <authorList>
            <person name="Yao X."/>
        </authorList>
    </citation>
    <scope>NUCLEOTIDE SEQUENCE [LARGE SCALE GENOMIC DNA]</scope>
    <source>
        <strain evidence="3">cv. DH-PKW</strain>
        <tissue evidence="2">Leaves</tissue>
    </source>
</reference>
<dbReference type="Gene3D" id="3.30.420.10">
    <property type="entry name" value="Ribonuclease H-like superfamily/Ribonuclease H"/>
    <property type="match status" value="1"/>
</dbReference>
<protein>
    <recommendedName>
        <fullName evidence="1">RNase H type-1 domain-containing protein</fullName>
    </recommendedName>
</protein>
<keyword evidence="3" id="KW-1185">Reference proteome</keyword>
<dbReference type="Proteomes" id="UP000317650">
    <property type="component" value="Chromosome 6"/>
</dbReference>
<sequence length="184" mass="20612">MDKDLSLKQSPSSILTSPSYTTVAIGCQSCWAHNSVTEEALAILGGLKHALTFSWNSILLQSDAQAVVHYINGVHQTPWHLQANIKQLLTTFNSFISIVTDINKQLLTTFNSFTINYILRNLNSKAHQLALFDRTLRSAYMVLKLLKLSKFHGLFLLDIFACKILAEMTIYLTVHSCDIDKPVA</sequence>
<dbReference type="InterPro" id="IPR053151">
    <property type="entry name" value="RNase_H-like"/>
</dbReference>
<dbReference type="SUPFAM" id="SSF53098">
    <property type="entry name" value="Ribonuclease H-like"/>
    <property type="match status" value="1"/>
</dbReference>
<dbReference type="PANTHER" id="PTHR47723:SF19">
    <property type="entry name" value="POLYNUCLEOTIDYL TRANSFERASE, RIBONUCLEASE H-LIKE SUPERFAMILY PROTEIN"/>
    <property type="match status" value="1"/>
</dbReference>
<dbReference type="InterPro" id="IPR044730">
    <property type="entry name" value="RNase_H-like_dom_plant"/>
</dbReference>
<proteinExistence type="predicted"/>
<organism evidence="2 3">
    <name type="scientific">Musa balbisiana</name>
    <name type="common">Banana</name>
    <dbReference type="NCBI Taxonomy" id="52838"/>
    <lineage>
        <taxon>Eukaryota</taxon>
        <taxon>Viridiplantae</taxon>
        <taxon>Streptophyta</taxon>
        <taxon>Embryophyta</taxon>
        <taxon>Tracheophyta</taxon>
        <taxon>Spermatophyta</taxon>
        <taxon>Magnoliopsida</taxon>
        <taxon>Liliopsida</taxon>
        <taxon>Zingiberales</taxon>
        <taxon>Musaceae</taxon>
        <taxon>Musa</taxon>
    </lineage>
</organism>